<dbReference type="InterPro" id="IPR036597">
    <property type="entry name" value="Fido-like_dom_sf"/>
</dbReference>
<evidence type="ECO:0000259" key="1">
    <source>
        <dbReference type="PROSITE" id="PS51459"/>
    </source>
</evidence>
<feature type="domain" description="Fido" evidence="1">
    <location>
        <begin position="259"/>
        <end position="410"/>
    </location>
</feature>
<dbReference type="EMBL" id="BAABBI010000001">
    <property type="protein sequence ID" value="GAA3781228.1"/>
    <property type="molecule type" value="Genomic_DNA"/>
</dbReference>
<dbReference type="InterPro" id="IPR040198">
    <property type="entry name" value="Fido_containing"/>
</dbReference>
<name>A0ABP7H1D4_9FLAO</name>
<dbReference type="PANTHER" id="PTHR13504">
    <property type="entry name" value="FIDO DOMAIN-CONTAINING PROTEIN DDB_G0283145"/>
    <property type="match status" value="1"/>
</dbReference>
<dbReference type="PROSITE" id="PS51459">
    <property type="entry name" value="FIDO"/>
    <property type="match status" value="1"/>
</dbReference>
<protein>
    <submittedName>
        <fullName evidence="2">Fic family protein</fullName>
    </submittedName>
</protein>
<organism evidence="2 3">
    <name type="scientific">Corallibacter vietnamensis</name>
    <dbReference type="NCBI Taxonomy" id="904130"/>
    <lineage>
        <taxon>Bacteria</taxon>
        <taxon>Pseudomonadati</taxon>
        <taxon>Bacteroidota</taxon>
        <taxon>Flavobacteriia</taxon>
        <taxon>Flavobacteriales</taxon>
        <taxon>Flavobacteriaceae</taxon>
        <taxon>Corallibacter</taxon>
    </lineage>
</organism>
<evidence type="ECO:0000313" key="3">
    <source>
        <dbReference type="Proteomes" id="UP001501456"/>
    </source>
</evidence>
<dbReference type="SUPFAM" id="SSF140931">
    <property type="entry name" value="Fic-like"/>
    <property type="match status" value="1"/>
</dbReference>
<evidence type="ECO:0000313" key="2">
    <source>
        <dbReference type="EMBL" id="GAA3781228.1"/>
    </source>
</evidence>
<accession>A0ABP7H1D4</accession>
<reference evidence="3" key="1">
    <citation type="journal article" date="2019" name="Int. J. Syst. Evol. Microbiol.">
        <title>The Global Catalogue of Microorganisms (GCM) 10K type strain sequencing project: providing services to taxonomists for standard genome sequencing and annotation.</title>
        <authorList>
            <consortium name="The Broad Institute Genomics Platform"/>
            <consortium name="The Broad Institute Genome Sequencing Center for Infectious Disease"/>
            <person name="Wu L."/>
            <person name="Ma J."/>
        </authorList>
    </citation>
    <scope>NUCLEOTIDE SEQUENCE [LARGE SCALE GENOMIC DNA]</scope>
    <source>
        <strain evidence="3">JCM 17525</strain>
    </source>
</reference>
<gene>
    <name evidence="2" type="ORF">GCM10022271_11890</name>
</gene>
<dbReference type="PANTHER" id="PTHR13504:SF38">
    <property type="entry name" value="FIDO DOMAIN-CONTAINING PROTEIN"/>
    <property type="match status" value="1"/>
</dbReference>
<keyword evidence="3" id="KW-1185">Reference proteome</keyword>
<dbReference type="Proteomes" id="UP001501456">
    <property type="component" value="Unassembled WGS sequence"/>
</dbReference>
<sequence>MQKSAHFYFSAPVFHGKQTPEEGIIVGYAAIIHKLKLQMPMVTPIALICDQNKKYQNNEWIVLPSSYIPEDNTNLNEIEAIYKHLVFALKYEGINLLFFSFLIEHYSEEDLTSLVSIEPTGQYSRRIWFIIEWLRKKELKGMEPLNKKSYVAVVDERHQYAIEGIKSRRQLVINNLPGTPDFCPLIKKTQKLEEYIKSNLSNENKKYLTGIRKEIIQRASSFLLLKDSKASFSIEGESPKSKRAFRWGQAIGQAGVNNLNEKELMRLQQVVIENSRFIEMGFRKKGGFVGEHDRITGEPIPDHISAKWQDLPNLMNGLIATNKLLGKSNIDPVIAATIIAFGFIFIHPFEDGNGRIHRYLIHHVLAKKKFSEQGIVFPISASILNHIDSYRQILESYSHKLLDFIEWEETNDHNISVLNDTINYYRYYDLTLQAEFLYDCVFDTIKHIIPDEFLYLTQYDLFKKNLDEAYEMPDKLVALLINFLGQNNGSLSKRARQKEFSLLTENEIESIEKLYKEIFIDHN</sequence>
<dbReference type="Pfam" id="PF02661">
    <property type="entry name" value="Fic"/>
    <property type="match status" value="1"/>
</dbReference>
<dbReference type="RefSeq" id="WP_344728309.1">
    <property type="nucleotide sequence ID" value="NZ_BAABBI010000001.1"/>
</dbReference>
<comment type="caution">
    <text evidence="2">The sequence shown here is derived from an EMBL/GenBank/DDBJ whole genome shotgun (WGS) entry which is preliminary data.</text>
</comment>
<dbReference type="InterPro" id="IPR003812">
    <property type="entry name" value="Fido"/>
</dbReference>
<proteinExistence type="predicted"/>
<dbReference type="Gene3D" id="1.10.3290.10">
    <property type="entry name" value="Fido-like domain"/>
    <property type="match status" value="1"/>
</dbReference>